<protein>
    <submittedName>
        <fullName evidence="11">Serine/threonine-protein kinase STY46</fullName>
    </submittedName>
</protein>
<dbReference type="GO" id="GO:0004674">
    <property type="term" value="F:protein serine/threonine kinase activity"/>
    <property type="evidence" value="ECO:0007669"/>
    <property type="project" value="UniProtKB-KW"/>
</dbReference>
<evidence type="ECO:0000313" key="11">
    <source>
        <dbReference type="EMBL" id="OAY85258.1"/>
    </source>
</evidence>
<dbReference type="PANTHER" id="PTHR44329:SF11">
    <property type="entry name" value="OS09G0443600 PROTEIN"/>
    <property type="match status" value="1"/>
</dbReference>
<keyword evidence="8" id="KW-0175">Coiled coil</keyword>
<dbReference type="PROSITE" id="PS50011">
    <property type="entry name" value="PROTEIN_KINASE_DOM"/>
    <property type="match status" value="1"/>
</dbReference>
<dbReference type="PROSITE" id="PS00108">
    <property type="entry name" value="PROTEIN_KINASE_ST"/>
    <property type="match status" value="1"/>
</dbReference>
<feature type="compositionally biased region" description="Polar residues" evidence="9">
    <location>
        <begin position="109"/>
        <end position="120"/>
    </location>
</feature>
<dbReference type="PROSITE" id="PS00107">
    <property type="entry name" value="PROTEIN_KINASE_ATP"/>
    <property type="match status" value="1"/>
</dbReference>
<dbReference type="InterPro" id="IPR017441">
    <property type="entry name" value="Protein_kinase_ATP_BS"/>
</dbReference>
<dbReference type="GO" id="GO:0005524">
    <property type="term" value="F:ATP binding"/>
    <property type="evidence" value="ECO:0007669"/>
    <property type="project" value="UniProtKB-UniRule"/>
</dbReference>
<name>A0A199W7S6_ANACO</name>
<dbReference type="Proteomes" id="UP000092600">
    <property type="component" value="Unassembled WGS sequence"/>
</dbReference>
<evidence type="ECO:0000256" key="6">
    <source>
        <dbReference type="PROSITE-ProRule" id="PRU10141"/>
    </source>
</evidence>
<proteinExistence type="inferred from homology"/>
<dbReference type="Gene3D" id="3.30.200.20">
    <property type="entry name" value="Phosphorylase Kinase, domain 1"/>
    <property type="match status" value="1"/>
</dbReference>
<gene>
    <name evidence="11" type="ORF">ACMD2_04188</name>
</gene>
<keyword evidence="2" id="KW-0808">Transferase</keyword>
<evidence type="ECO:0000256" key="5">
    <source>
        <dbReference type="ARBA" id="ARBA00022840"/>
    </source>
</evidence>
<reference evidence="11 12" key="1">
    <citation type="journal article" date="2016" name="DNA Res.">
        <title>The draft genome of MD-2 pineapple using hybrid error correction of long reads.</title>
        <authorList>
            <person name="Redwan R.M."/>
            <person name="Saidin A."/>
            <person name="Kumar S.V."/>
        </authorList>
    </citation>
    <scope>NUCLEOTIDE SEQUENCE [LARGE SCALE GENOMIC DNA]</scope>
    <source>
        <strain evidence="12">cv. MD2</strain>
        <tissue evidence="11">Leaf</tissue>
    </source>
</reference>
<dbReference type="InterPro" id="IPR000719">
    <property type="entry name" value="Prot_kinase_dom"/>
</dbReference>
<evidence type="ECO:0000256" key="7">
    <source>
        <dbReference type="RuleBase" id="RU000304"/>
    </source>
</evidence>
<feature type="domain" description="Protein kinase" evidence="10">
    <location>
        <begin position="158"/>
        <end position="434"/>
    </location>
</feature>
<dbReference type="PANTHER" id="PTHR44329">
    <property type="entry name" value="SERINE/THREONINE-PROTEIN KINASE TNNI3K-RELATED"/>
    <property type="match status" value="1"/>
</dbReference>
<dbReference type="Gene3D" id="1.10.510.10">
    <property type="entry name" value="Transferase(Phosphotransferase) domain 1"/>
    <property type="match status" value="1"/>
</dbReference>
<dbReference type="EMBL" id="LSRQ01000111">
    <property type="protein sequence ID" value="OAY85258.1"/>
    <property type="molecule type" value="Genomic_DNA"/>
</dbReference>
<comment type="similarity">
    <text evidence="7">Belongs to the protein kinase superfamily.</text>
</comment>
<feature type="coiled-coil region" evidence="8">
    <location>
        <begin position="58"/>
        <end position="85"/>
    </location>
</feature>
<dbReference type="InterPro" id="IPR011009">
    <property type="entry name" value="Kinase-like_dom_sf"/>
</dbReference>
<dbReference type="Pfam" id="PF07714">
    <property type="entry name" value="PK_Tyr_Ser-Thr"/>
    <property type="match status" value="1"/>
</dbReference>
<organism evidence="11 12">
    <name type="scientific">Ananas comosus</name>
    <name type="common">Pineapple</name>
    <name type="synonym">Ananas ananas</name>
    <dbReference type="NCBI Taxonomy" id="4615"/>
    <lineage>
        <taxon>Eukaryota</taxon>
        <taxon>Viridiplantae</taxon>
        <taxon>Streptophyta</taxon>
        <taxon>Embryophyta</taxon>
        <taxon>Tracheophyta</taxon>
        <taxon>Spermatophyta</taxon>
        <taxon>Magnoliopsida</taxon>
        <taxon>Liliopsida</taxon>
        <taxon>Poales</taxon>
        <taxon>Bromeliaceae</taxon>
        <taxon>Bromelioideae</taxon>
        <taxon>Ananas</taxon>
    </lineage>
</organism>
<dbReference type="InterPro" id="IPR001245">
    <property type="entry name" value="Ser-Thr/Tyr_kinase_cat_dom"/>
</dbReference>
<dbReference type="STRING" id="4615.A0A199W7S6"/>
<feature type="region of interest" description="Disordered" evidence="9">
    <location>
        <begin position="109"/>
        <end position="136"/>
    </location>
</feature>
<feature type="compositionally biased region" description="Basic and acidic residues" evidence="9">
    <location>
        <begin position="121"/>
        <end position="131"/>
    </location>
</feature>
<keyword evidence="4 11" id="KW-0418">Kinase</keyword>
<comment type="caution">
    <text evidence="11">The sequence shown here is derived from an EMBL/GenBank/DDBJ whole genome shotgun (WGS) entry which is preliminary data.</text>
</comment>
<dbReference type="SUPFAM" id="SSF56112">
    <property type="entry name" value="Protein kinase-like (PK-like)"/>
    <property type="match status" value="1"/>
</dbReference>
<sequence length="434" mass="49886">MDQEDQHILRQRRVVANYRSSPIERSPFTEIKSQENRGCCRRLAEIFSARSETQSPSKSILQQQVVELKEEIRRQRDLKATYKARLETMQEYLRYCLEIAQQNGFLHRITNNQHNSPSTEIKQRDESKSEDATVGDSPLALMRNQAKVNGWFVEPDEIEFHEVIGHGTTADIYRATWRGLDVAVKWIYPDFFRSNENAESFFAQELEMLSRQRHPRVVQLIGACLLPPEKGFVVTELLSGMTLGEWLHGHKERSRERSTPLPPLKERLEKGLEIAQAMQYLHEQNPKVIHRDLKPSNVLLDSSSHVRVADFGHARFLPDGQEALSGETGTYVYMAPEVIRCEPYNEKCDVYSFGVILNELITGEHPYIDTSYGPSQIALEVAEGRLRPKLAEKNGGQYNELIELICCLWSGDARERPSFRVIASSLRTIKDKFV</sequence>
<feature type="binding site" evidence="6">
    <location>
        <position position="185"/>
    </location>
    <ligand>
        <name>ATP</name>
        <dbReference type="ChEBI" id="CHEBI:30616"/>
    </ligand>
</feature>
<evidence type="ECO:0000313" key="12">
    <source>
        <dbReference type="Proteomes" id="UP000092600"/>
    </source>
</evidence>
<evidence type="ECO:0000256" key="4">
    <source>
        <dbReference type="ARBA" id="ARBA00022777"/>
    </source>
</evidence>
<dbReference type="InterPro" id="IPR008271">
    <property type="entry name" value="Ser/Thr_kinase_AS"/>
</dbReference>
<evidence type="ECO:0000256" key="1">
    <source>
        <dbReference type="ARBA" id="ARBA00022527"/>
    </source>
</evidence>
<evidence type="ECO:0000256" key="9">
    <source>
        <dbReference type="SAM" id="MobiDB-lite"/>
    </source>
</evidence>
<keyword evidence="5 6" id="KW-0067">ATP-binding</keyword>
<dbReference type="InterPro" id="IPR051681">
    <property type="entry name" value="Ser/Thr_Kinases-Pseudokinases"/>
</dbReference>
<evidence type="ECO:0000256" key="2">
    <source>
        <dbReference type="ARBA" id="ARBA00022679"/>
    </source>
</evidence>
<dbReference type="SMART" id="SM00220">
    <property type="entry name" value="S_TKc"/>
    <property type="match status" value="1"/>
</dbReference>
<evidence type="ECO:0000256" key="3">
    <source>
        <dbReference type="ARBA" id="ARBA00022741"/>
    </source>
</evidence>
<dbReference type="AlphaFoldDB" id="A0A199W7S6"/>
<keyword evidence="1 7" id="KW-0723">Serine/threonine-protein kinase</keyword>
<evidence type="ECO:0000259" key="10">
    <source>
        <dbReference type="PROSITE" id="PS50011"/>
    </source>
</evidence>
<accession>A0A199W7S6</accession>
<evidence type="ECO:0000256" key="8">
    <source>
        <dbReference type="SAM" id="Coils"/>
    </source>
</evidence>
<keyword evidence="3 6" id="KW-0547">Nucleotide-binding</keyword>
<dbReference type="CDD" id="cd13999">
    <property type="entry name" value="STKc_MAP3K-like"/>
    <property type="match status" value="1"/>
</dbReference>